<dbReference type="Proteomes" id="UP000257109">
    <property type="component" value="Unassembled WGS sequence"/>
</dbReference>
<comment type="caution">
    <text evidence="2">The sequence shown here is derived from an EMBL/GenBank/DDBJ whole genome shotgun (WGS) entry which is preliminary data.</text>
</comment>
<proteinExistence type="predicted"/>
<protein>
    <submittedName>
        <fullName evidence="2">Uncharacterized protein</fullName>
    </submittedName>
</protein>
<evidence type="ECO:0000256" key="1">
    <source>
        <dbReference type="SAM" id="MobiDB-lite"/>
    </source>
</evidence>
<dbReference type="AlphaFoldDB" id="A0A371H501"/>
<evidence type="ECO:0000313" key="3">
    <source>
        <dbReference type="Proteomes" id="UP000257109"/>
    </source>
</evidence>
<feature type="region of interest" description="Disordered" evidence="1">
    <location>
        <begin position="1"/>
        <end position="66"/>
    </location>
</feature>
<reference evidence="2" key="1">
    <citation type="submission" date="2018-05" db="EMBL/GenBank/DDBJ databases">
        <title>Draft genome of Mucuna pruriens seed.</title>
        <authorList>
            <person name="Nnadi N.E."/>
            <person name="Vos R."/>
            <person name="Hasami M.H."/>
            <person name="Devisetty U.K."/>
            <person name="Aguiy J.C."/>
        </authorList>
    </citation>
    <scope>NUCLEOTIDE SEQUENCE [LARGE SCALE GENOMIC DNA]</scope>
    <source>
        <strain evidence="2">JCA_2017</strain>
    </source>
</reference>
<name>A0A371H501_MUCPR</name>
<sequence length="66" mass="7618">MPEINPDFISHRRRGRSGGTTTTNYKPVNGWPQRPIPGTTTTNYKPVNGRSKRPIRGYYKDELQTR</sequence>
<gene>
    <name evidence="2" type="ORF">CR513_19305</name>
</gene>
<dbReference type="EMBL" id="QJKJ01003556">
    <property type="protein sequence ID" value="RDX97865.1"/>
    <property type="molecule type" value="Genomic_DNA"/>
</dbReference>
<feature type="non-terminal residue" evidence="2">
    <location>
        <position position="1"/>
    </location>
</feature>
<accession>A0A371H501</accession>
<evidence type="ECO:0000313" key="2">
    <source>
        <dbReference type="EMBL" id="RDX97865.1"/>
    </source>
</evidence>
<keyword evidence="3" id="KW-1185">Reference proteome</keyword>
<organism evidence="2 3">
    <name type="scientific">Mucuna pruriens</name>
    <name type="common">Velvet bean</name>
    <name type="synonym">Dolichos pruriens</name>
    <dbReference type="NCBI Taxonomy" id="157652"/>
    <lineage>
        <taxon>Eukaryota</taxon>
        <taxon>Viridiplantae</taxon>
        <taxon>Streptophyta</taxon>
        <taxon>Embryophyta</taxon>
        <taxon>Tracheophyta</taxon>
        <taxon>Spermatophyta</taxon>
        <taxon>Magnoliopsida</taxon>
        <taxon>eudicotyledons</taxon>
        <taxon>Gunneridae</taxon>
        <taxon>Pentapetalae</taxon>
        <taxon>rosids</taxon>
        <taxon>fabids</taxon>
        <taxon>Fabales</taxon>
        <taxon>Fabaceae</taxon>
        <taxon>Papilionoideae</taxon>
        <taxon>50 kb inversion clade</taxon>
        <taxon>NPAAA clade</taxon>
        <taxon>indigoferoid/millettioid clade</taxon>
        <taxon>Phaseoleae</taxon>
        <taxon>Mucuna</taxon>
    </lineage>
</organism>